<keyword evidence="3" id="KW-1185">Reference proteome</keyword>
<evidence type="ECO:0000313" key="2">
    <source>
        <dbReference type="EMBL" id="KAL2652142.1"/>
    </source>
</evidence>
<dbReference type="Proteomes" id="UP001605036">
    <property type="component" value="Unassembled WGS sequence"/>
</dbReference>
<organism evidence="2 3">
    <name type="scientific">Riccia fluitans</name>
    <dbReference type="NCBI Taxonomy" id="41844"/>
    <lineage>
        <taxon>Eukaryota</taxon>
        <taxon>Viridiplantae</taxon>
        <taxon>Streptophyta</taxon>
        <taxon>Embryophyta</taxon>
        <taxon>Marchantiophyta</taxon>
        <taxon>Marchantiopsida</taxon>
        <taxon>Marchantiidae</taxon>
        <taxon>Marchantiales</taxon>
        <taxon>Ricciaceae</taxon>
        <taxon>Riccia</taxon>
    </lineage>
</organism>
<sequence length="73" mass="8078">MCSTEDIVIVIFTCSRASKYYVEARAGGNTNGRGLILEGGLDRQACRQQVLRSQVHDSKNKENTGHAQIRLVN</sequence>
<reference evidence="2 3" key="1">
    <citation type="submission" date="2024-09" db="EMBL/GenBank/DDBJ databases">
        <title>Chromosome-scale assembly of Riccia fluitans.</title>
        <authorList>
            <person name="Paukszto L."/>
            <person name="Sawicki J."/>
            <person name="Karawczyk K."/>
            <person name="Piernik-Szablinska J."/>
            <person name="Szczecinska M."/>
            <person name="Mazdziarz M."/>
        </authorList>
    </citation>
    <scope>NUCLEOTIDE SEQUENCE [LARGE SCALE GENOMIC DNA]</scope>
    <source>
        <strain evidence="2">Rf_01</strain>
        <tissue evidence="2">Aerial parts of the thallus</tissue>
    </source>
</reference>
<evidence type="ECO:0000256" key="1">
    <source>
        <dbReference type="SAM" id="MobiDB-lite"/>
    </source>
</evidence>
<accession>A0ABD1ZL07</accession>
<protein>
    <submittedName>
        <fullName evidence="2">Uncharacterized protein</fullName>
    </submittedName>
</protein>
<evidence type="ECO:0000313" key="3">
    <source>
        <dbReference type="Proteomes" id="UP001605036"/>
    </source>
</evidence>
<feature type="compositionally biased region" description="Basic and acidic residues" evidence="1">
    <location>
        <begin position="54"/>
        <end position="64"/>
    </location>
</feature>
<proteinExistence type="predicted"/>
<comment type="caution">
    <text evidence="2">The sequence shown here is derived from an EMBL/GenBank/DDBJ whole genome shotgun (WGS) entry which is preliminary data.</text>
</comment>
<dbReference type="EMBL" id="JBHFFA010000001">
    <property type="protein sequence ID" value="KAL2652142.1"/>
    <property type="molecule type" value="Genomic_DNA"/>
</dbReference>
<dbReference type="AlphaFoldDB" id="A0ABD1ZL07"/>
<gene>
    <name evidence="2" type="ORF">R1flu_020270</name>
</gene>
<name>A0ABD1ZL07_9MARC</name>
<feature type="region of interest" description="Disordered" evidence="1">
    <location>
        <begin position="53"/>
        <end position="73"/>
    </location>
</feature>